<comment type="caution">
    <text evidence="3">The sequence shown here is derived from an EMBL/GenBank/DDBJ whole genome shotgun (WGS) entry which is preliminary data.</text>
</comment>
<dbReference type="EMBL" id="JABBWE010000091">
    <property type="protein sequence ID" value="KAG1786526.1"/>
    <property type="molecule type" value="Genomic_DNA"/>
</dbReference>
<keyword evidence="2" id="KW-0732">Signal</keyword>
<sequence length="710" mass="72042">MRFTSQFVAFTSICTIIAIVLPPPADAAYIASHPSGNRVATAYEADKPRTVFSLPRLTTGHVPHKLSEGKGKSIIDTPSSRFFRFSNSDPSNPLAGILNVGFAHVHGDDVHAPFSLRDAPSRRPTPLSRRSSALVHGAGGNNYLVSRGAASTCPSKRRLGRRDTSCPVSGNIDIVSGDQGRHLASLALDYSTYNSTNTTSTNSTNSHASNGSFPLNASSTNGTQFYLVDANDSSFNNPANATKHVMVQTDIFDSLYCATFDPNPSGPEPMIMEMCRPSQPENDVRNLDYSYANGVAPIVDYTILAADPHKSQIFEYDPSTGVIKPLWTNSDGSTSSHAMFVERDTTTSSTTGSNTITSAGSSTTSSTSAPQSTTSSSTPEAQNVTLVFRPSNLAVPASPPSTDAVDSSADDVVTTTITTTVVYTATATPSSYSSSAAGSPMAAIAALTMTSSSCSSMSVACSSTSTLTPSPAVHAAAAASSTGSSSFQATSTGSATIQAASSSILPSPSVHAAIIASSPESSSSQATSPDSATSTQATSPPSILPSPSVHADIVASSPGPPPSQSTPTGPLSTIQVTSSSMAPSPPVHAAIIASIPVSSSSQATSMGSATTSQVTSTSQPVRGSLEIEFVPIADSPSSASITSSSPPSSSSSSSPTSSISPSSSSATPSQLNAAAIASAIANSHSSVSTASTPNTSSSSVSTTVVPATTK</sequence>
<evidence type="ECO:0000256" key="2">
    <source>
        <dbReference type="SAM" id="SignalP"/>
    </source>
</evidence>
<reference evidence="3" key="1">
    <citation type="journal article" date="2020" name="New Phytol.">
        <title>Comparative genomics reveals dynamic genome evolution in host specialist ectomycorrhizal fungi.</title>
        <authorList>
            <person name="Lofgren L.A."/>
            <person name="Nguyen N.H."/>
            <person name="Vilgalys R."/>
            <person name="Ruytinx J."/>
            <person name="Liao H.L."/>
            <person name="Branco S."/>
            <person name="Kuo A."/>
            <person name="LaButti K."/>
            <person name="Lipzen A."/>
            <person name="Andreopoulos W."/>
            <person name="Pangilinan J."/>
            <person name="Riley R."/>
            <person name="Hundley H."/>
            <person name="Na H."/>
            <person name="Barry K."/>
            <person name="Grigoriev I.V."/>
            <person name="Stajich J.E."/>
            <person name="Kennedy P.G."/>
        </authorList>
    </citation>
    <scope>NUCLEOTIDE SEQUENCE</scope>
    <source>
        <strain evidence="3">S12</strain>
    </source>
</reference>
<feature type="region of interest" description="Disordered" evidence="1">
    <location>
        <begin position="635"/>
        <end position="670"/>
    </location>
</feature>
<feature type="region of interest" description="Disordered" evidence="1">
    <location>
        <begin position="601"/>
        <end position="622"/>
    </location>
</feature>
<accession>A0A9P7ADB1</accession>
<evidence type="ECO:0000313" key="4">
    <source>
        <dbReference type="Proteomes" id="UP000719766"/>
    </source>
</evidence>
<organism evidence="3 4">
    <name type="scientific">Suillus plorans</name>
    <dbReference type="NCBI Taxonomy" id="116603"/>
    <lineage>
        <taxon>Eukaryota</taxon>
        <taxon>Fungi</taxon>
        <taxon>Dikarya</taxon>
        <taxon>Basidiomycota</taxon>
        <taxon>Agaricomycotina</taxon>
        <taxon>Agaricomycetes</taxon>
        <taxon>Agaricomycetidae</taxon>
        <taxon>Boletales</taxon>
        <taxon>Suillineae</taxon>
        <taxon>Suillaceae</taxon>
        <taxon>Suillus</taxon>
    </lineage>
</organism>
<name>A0A9P7ADB1_9AGAM</name>
<feature type="compositionally biased region" description="Low complexity" evidence="1">
    <location>
        <begin position="601"/>
        <end position="619"/>
    </location>
</feature>
<keyword evidence="4" id="KW-1185">Reference proteome</keyword>
<evidence type="ECO:0000313" key="3">
    <source>
        <dbReference type="EMBL" id="KAG1786526.1"/>
    </source>
</evidence>
<gene>
    <name evidence="3" type="ORF">HD556DRAFT_1313411</name>
</gene>
<feature type="region of interest" description="Disordered" evidence="1">
    <location>
        <begin position="344"/>
        <end position="381"/>
    </location>
</feature>
<dbReference type="RefSeq" id="XP_041153961.1">
    <property type="nucleotide sequence ID" value="XM_041300789.1"/>
</dbReference>
<feature type="region of interest" description="Disordered" evidence="1">
    <location>
        <begin position="516"/>
        <end position="583"/>
    </location>
</feature>
<feature type="compositionally biased region" description="Low complexity" evidence="1">
    <location>
        <begin position="516"/>
        <end position="541"/>
    </location>
</feature>
<proteinExistence type="predicted"/>
<feature type="signal peptide" evidence="2">
    <location>
        <begin position="1"/>
        <end position="27"/>
    </location>
</feature>
<dbReference type="OrthoDB" id="3362371at2759"/>
<dbReference type="Proteomes" id="UP000719766">
    <property type="component" value="Unassembled WGS sequence"/>
</dbReference>
<feature type="chain" id="PRO_5040474299" evidence="2">
    <location>
        <begin position="28"/>
        <end position="710"/>
    </location>
</feature>
<feature type="compositionally biased region" description="Low complexity" evidence="1">
    <location>
        <begin position="346"/>
        <end position="378"/>
    </location>
</feature>
<protein>
    <submittedName>
        <fullName evidence="3">Uncharacterized protein</fullName>
    </submittedName>
</protein>
<feature type="region of interest" description="Disordered" evidence="1">
    <location>
        <begin position="115"/>
        <end position="134"/>
    </location>
</feature>
<feature type="region of interest" description="Disordered" evidence="1">
    <location>
        <begin position="682"/>
        <end position="710"/>
    </location>
</feature>
<dbReference type="AlphaFoldDB" id="A0A9P7ADB1"/>
<feature type="compositionally biased region" description="Low complexity" evidence="1">
    <location>
        <begin position="122"/>
        <end position="132"/>
    </location>
</feature>
<dbReference type="GeneID" id="64594553"/>
<evidence type="ECO:0000256" key="1">
    <source>
        <dbReference type="SAM" id="MobiDB-lite"/>
    </source>
</evidence>